<gene>
    <name evidence="2" type="ORF">QQ44_27180</name>
</gene>
<dbReference type="Gene3D" id="3.10.450.50">
    <property type="match status" value="1"/>
</dbReference>
<dbReference type="Proteomes" id="UP000031004">
    <property type="component" value="Unassembled WGS sequence"/>
</dbReference>
<dbReference type="GO" id="GO:0016853">
    <property type="term" value="F:isomerase activity"/>
    <property type="evidence" value="ECO:0007669"/>
    <property type="project" value="UniProtKB-KW"/>
</dbReference>
<dbReference type="SUPFAM" id="SSF54427">
    <property type="entry name" value="NTF2-like"/>
    <property type="match status" value="1"/>
</dbReference>
<feature type="domain" description="SnoaL-like" evidence="1">
    <location>
        <begin position="10"/>
        <end position="109"/>
    </location>
</feature>
<evidence type="ECO:0000259" key="1">
    <source>
        <dbReference type="Pfam" id="PF12680"/>
    </source>
</evidence>
<comment type="caution">
    <text evidence="2">The sequence shown here is derived from an EMBL/GenBank/DDBJ whole genome shotgun (WGS) entry which is preliminary data.</text>
</comment>
<protein>
    <submittedName>
        <fullName evidence="2">Ketosteroid isomerase</fullName>
    </submittedName>
</protein>
<accession>A0ABR4YNA1</accession>
<reference evidence="2 3" key="1">
    <citation type="submission" date="2014-11" db="EMBL/GenBank/DDBJ databases">
        <title>Mycobacterium setense Manresensis Genome.</title>
        <authorList>
            <person name="Rech G."/>
            <person name="Sumoy L."/>
        </authorList>
    </citation>
    <scope>NUCLEOTIDE SEQUENCE [LARGE SCALE GENOMIC DNA]</scope>
    <source>
        <strain evidence="2 3">Manresensis</strain>
    </source>
</reference>
<dbReference type="InterPro" id="IPR037401">
    <property type="entry name" value="SnoaL-like"/>
</dbReference>
<keyword evidence="3" id="KW-1185">Reference proteome</keyword>
<dbReference type="RefSeq" id="WP_039326568.1">
    <property type="nucleotide sequence ID" value="NZ_JACKSA010000074.1"/>
</dbReference>
<name>A0ABR4YNA1_9MYCO</name>
<dbReference type="InterPro" id="IPR011944">
    <property type="entry name" value="Steroid_delta5-4_isomerase"/>
</dbReference>
<keyword evidence="2" id="KW-0413">Isomerase</keyword>
<evidence type="ECO:0000313" key="3">
    <source>
        <dbReference type="Proteomes" id="UP000031004"/>
    </source>
</evidence>
<dbReference type="Pfam" id="PF12680">
    <property type="entry name" value="SnoaL_2"/>
    <property type="match status" value="1"/>
</dbReference>
<dbReference type="EMBL" id="JTLZ01000012">
    <property type="protein sequence ID" value="KHO20232.1"/>
    <property type="molecule type" value="Genomic_DNA"/>
</dbReference>
<dbReference type="InterPro" id="IPR032710">
    <property type="entry name" value="NTF2-like_dom_sf"/>
</dbReference>
<organism evidence="2 3">
    <name type="scientific">Mycolicibacterium setense</name>
    <dbReference type="NCBI Taxonomy" id="431269"/>
    <lineage>
        <taxon>Bacteria</taxon>
        <taxon>Bacillati</taxon>
        <taxon>Actinomycetota</taxon>
        <taxon>Actinomycetes</taxon>
        <taxon>Mycobacteriales</taxon>
        <taxon>Mycobacteriaceae</taxon>
        <taxon>Mycolicibacterium</taxon>
    </lineage>
</organism>
<proteinExistence type="predicted"/>
<sequence length="129" mass="13819">MSQATEALFERYHAAWVGHDADAIAGLHSVDSVFHLHVGQDPARGREAIRLAAAQVFELVPDLGFVPVSLRVGEDYWVAEWTMTGTTPAGTPVEIDLVDVVSVEDGLVTSKQSYVDGAAMQAAMAEINP</sequence>
<dbReference type="NCBIfam" id="TIGR02246">
    <property type="entry name" value="SgcJ/EcaC family oxidoreductase"/>
    <property type="match status" value="1"/>
</dbReference>
<evidence type="ECO:0000313" key="2">
    <source>
        <dbReference type="EMBL" id="KHO20232.1"/>
    </source>
</evidence>